<evidence type="ECO:0000313" key="8">
    <source>
        <dbReference type="Proteomes" id="UP001209878"/>
    </source>
</evidence>
<evidence type="ECO:0000259" key="6">
    <source>
        <dbReference type="PROSITE" id="PS50016"/>
    </source>
</evidence>
<dbReference type="AlphaFoldDB" id="A0AAD9K2U1"/>
<dbReference type="PANTHER" id="PTHR45975">
    <property type="entry name" value="NUCLEOSOME-REMODELING FACTOR SUBUNIT BPTF"/>
    <property type="match status" value="1"/>
</dbReference>
<comment type="caution">
    <text evidence="7">The sequence shown here is derived from an EMBL/GenBank/DDBJ whole genome shotgun (WGS) entry which is preliminary data.</text>
</comment>
<protein>
    <recommendedName>
        <fullName evidence="6">PHD-type domain-containing protein</fullName>
    </recommendedName>
</protein>
<keyword evidence="2 4" id="KW-0863">Zinc-finger</keyword>
<dbReference type="InterPro" id="IPR038028">
    <property type="entry name" value="BPTF"/>
</dbReference>
<dbReference type="InterPro" id="IPR019787">
    <property type="entry name" value="Znf_PHD-finger"/>
</dbReference>
<accession>A0AAD9K2U1</accession>
<organism evidence="7 8">
    <name type="scientific">Ridgeia piscesae</name>
    <name type="common">Tubeworm</name>
    <dbReference type="NCBI Taxonomy" id="27915"/>
    <lineage>
        <taxon>Eukaryota</taxon>
        <taxon>Metazoa</taxon>
        <taxon>Spiralia</taxon>
        <taxon>Lophotrochozoa</taxon>
        <taxon>Annelida</taxon>
        <taxon>Polychaeta</taxon>
        <taxon>Sedentaria</taxon>
        <taxon>Canalipalpata</taxon>
        <taxon>Sabellida</taxon>
        <taxon>Siboglinidae</taxon>
        <taxon>Ridgeia</taxon>
    </lineage>
</organism>
<keyword evidence="1" id="KW-0479">Metal-binding</keyword>
<feature type="region of interest" description="Disordered" evidence="5">
    <location>
        <begin position="14"/>
        <end position="59"/>
    </location>
</feature>
<name>A0AAD9K2U1_RIDPI</name>
<evidence type="ECO:0000256" key="5">
    <source>
        <dbReference type="SAM" id="MobiDB-lite"/>
    </source>
</evidence>
<feature type="domain" description="PHD-type" evidence="6">
    <location>
        <begin position="81"/>
        <end position="132"/>
    </location>
</feature>
<dbReference type="FunFam" id="3.30.40.10:FF:000048">
    <property type="entry name" value="nucleosome-remodeling factor subunit BPTF isoform X1"/>
    <property type="match status" value="1"/>
</dbReference>
<dbReference type="InterPro" id="IPR019786">
    <property type="entry name" value="Zinc_finger_PHD-type_CS"/>
</dbReference>
<dbReference type="Proteomes" id="UP001209878">
    <property type="component" value="Unassembled WGS sequence"/>
</dbReference>
<dbReference type="GO" id="GO:0016589">
    <property type="term" value="C:NURF complex"/>
    <property type="evidence" value="ECO:0007669"/>
    <property type="project" value="InterPro"/>
</dbReference>
<dbReference type="PROSITE" id="PS50016">
    <property type="entry name" value="ZF_PHD_2"/>
    <property type="match status" value="1"/>
</dbReference>
<keyword evidence="3" id="KW-0862">Zinc</keyword>
<reference evidence="7" key="1">
    <citation type="journal article" date="2023" name="Mol. Biol. Evol.">
        <title>Third-Generation Sequencing Reveals the Adaptive Role of the Epigenome in Three Deep-Sea Polychaetes.</title>
        <authorList>
            <person name="Perez M."/>
            <person name="Aroh O."/>
            <person name="Sun Y."/>
            <person name="Lan Y."/>
            <person name="Juniper S.K."/>
            <person name="Young C.R."/>
            <person name="Angers B."/>
            <person name="Qian P.Y."/>
        </authorList>
    </citation>
    <scope>NUCLEOTIDE SEQUENCE</scope>
    <source>
        <strain evidence="7">R07B-5</strain>
    </source>
</reference>
<dbReference type="Gene3D" id="3.30.40.10">
    <property type="entry name" value="Zinc/RING finger domain, C3HC4 (zinc finger)"/>
    <property type="match status" value="1"/>
</dbReference>
<dbReference type="EMBL" id="JAODUO010001460">
    <property type="protein sequence ID" value="KAK2163491.1"/>
    <property type="molecule type" value="Genomic_DNA"/>
</dbReference>
<dbReference type="GO" id="GO:0000978">
    <property type="term" value="F:RNA polymerase II cis-regulatory region sequence-specific DNA binding"/>
    <property type="evidence" value="ECO:0007669"/>
    <property type="project" value="TreeGrafter"/>
</dbReference>
<dbReference type="SUPFAM" id="SSF57903">
    <property type="entry name" value="FYVE/PHD zinc finger"/>
    <property type="match status" value="1"/>
</dbReference>
<sequence length="152" mass="16981">MLLSDLLQSEISAVLHQPPPPPSSQKAAVKRHSEVLSTSTPVKPQQVTTVKTDGPTNQHLITSGAKKRKLISTGMKHSSTKLYCVCRTPYDDTKFYIGCDLCSNWFHGACVGINENRARRIDTYVCAECQRQKTNTSEELYCICQTPYDDTQ</sequence>
<evidence type="ECO:0000313" key="7">
    <source>
        <dbReference type="EMBL" id="KAK2163491.1"/>
    </source>
</evidence>
<evidence type="ECO:0000256" key="3">
    <source>
        <dbReference type="ARBA" id="ARBA00022833"/>
    </source>
</evidence>
<dbReference type="Pfam" id="PF00628">
    <property type="entry name" value="PHD"/>
    <property type="match status" value="1"/>
</dbReference>
<dbReference type="PROSITE" id="PS01359">
    <property type="entry name" value="ZF_PHD_1"/>
    <property type="match status" value="1"/>
</dbReference>
<dbReference type="PANTHER" id="PTHR45975:SF2">
    <property type="entry name" value="NUCLEOSOME-REMODELING FACTOR SUBUNIT BPTF"/>
    <property type="match status" value="1"/>
</dbReference>
<dbReference type="GO" id="GO:0006357">
    <property type="term" value="P:regulation of transcription by RNA polymerase II"/>
    <property type="evidence" value="ECO:0007669"/>
    <property type="project" value="InterPro"/>
</dbReference>
<evidence type="ECO:0000256" key="1">
    <source>
        <dbReference type="ARBA" id="ARBA00022723"/>
    </source>
</evidence>
<evidence type="ECO:0000256" key="2">
    <source>
        <dbReference type="ARBA" id="ARBA00022771"/>
    </source>
</evidence>
<dbReference type="InterPro" id="IPR013083">
    <property type="entry name" value="Znf_RING/FYVE/PHD"/>
</dbReference>
<dbReference type="InterPro" id="IPR011011">
    <property type="entry name" value="Znf_FYVE_PHD"/>
</dbReference>
<dbReference type="SMART" id="SM00249">
    <property type="entry name" value="PHD"/>
    <property type="match status" value="1"/>
</dbReference>
<dbReference type="GO" id="GO:0008270">
    <property type="term" value="F:zinc ion binding"/>
    <property type="evidence" value="ECO:0007669"/>
    <property type="project" value="UniProtKB-KW"/>
</dbReference>
<gene>
    <name evidence="7" type="ORF">NP493_1460g00016</name>
</gene>
<keyword evidence="8" id="KW-1185">Reference proteome</keyword>
<dbReference type="InterPro" id="IPR001965">
    <property type="entry name" value="Znf_PHD"/>
</dbReference>
<proteinExistence type="predicted"/>
<evidence type="ECO:0000256" key="4">
    <source>
        <dbReference type="PROSITE-ProRule" id="PRU00146"/>
    </source>
</evidence>
<feature type="compositionally biased region" description="Polar residues" evidence="5">
    <location>
        <begin position="35"/>
        <end position="59"/>
    </location>
</feature>